<dbReference type="PROSITE" id="PS50112">
    <property type="entry name" value="PAS"/>
    <property type="match status" value="1"/>
</dbReference>
<keyword evidence="3" id="KW-0600">Photoreceptor protein</keyword>
<evidence type="ECO:0000256" key="10">
    <source>
        <dbReference type="ARBA" id="ARBA00022741"/>
    </source>
</evidence>
<evidence type="ECO:0000313" key="18">
    <source>
        <dbReference type="EMBL" id="MBR0650723.1"/>
    </source>
</evidence>
<keyword evidence="19" id="KW-1185">Reference proteome</keyword>
<keyword evidence="6" id="KW-0285">Flavoprotein</keyword>
<evidence type="ECO:0000256" key="15">
    <source>
        <dbReference type="ARBA" id="ARBA00023170"/>
    </source>
</evidence>
<evidence type="ECO:0000256" key="9">
    <source>
        <dbReference type="ARBA" id="ARBA00022737"/>
    </source>
</evidence>
<keyword evidence="14" id="KW-0843">Virulence</keyword>
<evidence type="ECO:0000256" key="7">
    <source>
        <dbReference type="ARBA" id="ARBA00022643"/>
    </source>
</evidence>
<name>A0ABS5EI95_9PROT</name>
<dbReference type="InterPro" id="IPR035965">
    <property type="entry name" value="PAS-like_dom_sf"/>
</dbReference>
<feature type="domain" description="PAC" evidence="17">
    <location>
        <begin position="240"/>
        <end position="292"/>
    </location>
</feature>
<organism evidence="18 19">
    <name type="scientific">Neoroseomonas terrae</name>
    <dbReference type="NCBI Taxonomy" id="424799"/>
    <lineage>
        <taxon>Bacteria</taxon>
        <taxon>Pseudomonadati</taxon>
        <taxon>Pseudomonadota</taxon>
        <taxon>Alphaproteobacteria</taxon>
        <taxon>Acetobacterales</taxon>
        <taxon>Acetobacteraceae</taxon>
        <taxon>Neoroseomonas</taxon>
    </lineage>
</organism>
<evidence type="ECO:0000256" key="5">
    <source>
        <dbReference type="ARBA" id="ARBA00022606"/>
    </source>
</evidence>
<dbReference type="NCBIfam" id="TIGR00229">
    <property type="entry name" value="sensory_box"/>
    <property type="match status" value="2"/>
</dbReference>
<dbReference type="SUPFAM" id="SSF55785">
    <property type="entry name" value="PYP-like sensor domain (PAS domain)"/>
    <property type="match status" value="3"/>
</dbReference>
<dbReference type="CDD" id="cd00130">
    <property type="entry name" value="PAS"/>
    <property type="match status" value="2"/>
</dbReference>
<keyword evidence="13" id="KW-0157">Chromophore</keyword>
<dbReference type="InterPro" id="IPR036890">
    <property type="entry name" value="HATPase_C_sf"/>
</dbReference>
<dbReference type="Pfam" id="PF08447">
    <property type="entry name" value="PAS_3"/>
    <property type="match status" value="1"/>
</dbReference>
<dbReference type="Gene3D" id="3.30.450.20">
    <property type="entry name" value="PAS domain"/>
    <property type="match status" value="3"/>
</dbReference>
<comment type="caution">
    <text evidence="18">The sequence shown here is derived from an EMBL/GenBank/DDBJ whole genome shotgun (WGS) entry which is preliminary data.</text>
</comment>
<keyword evidence="10" id="KW-0547">Nucleotide-binding</keyword>
<keyword evidence="15" id="KW-0675">Receptor</keyword>
<dbReference type="Gene3D" id="3.30.565.10">
    <property type="entry name" value="Histidine kinase-like ATPase, C-terminal domain"/>
    <property type="match status" value="1"/>
</dbReference>
<evidence type="ECO:0000256" key="2">
    <source>
        <dbReference type="ARBA" id="ARBA00012438"/>
    </source>
</evidence>
<keyword evidence="9" id="KW-0677">Repeat</keyword>
<dbReference type="InterPro" id="IPR001610">
    <property type="entry name" value="PAC"/>
</dbReference>
<evidence type="ECO:0000313" key="19">
    <source>
        <dbReference type="Proteomes" id="UP000698752"/>
    </source>
</evidence>
<evidence type="ECO:0000259" key="17">
    <source>
        <dbReference type="PROSITE" id="PS50113"/>
    </source>
</evidence>
<dbReference type="InterPro" id="IPR013767">
    <property type="entry name" value="PAS_fold"/>
</dbReference>
<dbReference type="InterPro" id="IPR013655">
    <property type="entry name" value="PAS_fold_3"/>
</dbReference>
<evidence type="ECO:0000259" key="16">
    <source>
        <dbReference type="PROSITE" id="PS50112"/>
    </source>
</evidence>
<dbReference type="Proteomes" id="UP000698752">
    <property type="component" value="Unassembled WGS sequence"/>
</dbReference>
<keyword evidence="12" id="KW-0067">ATP-binding</keyword>
<gene>
    <name evidence="18" type="ORF">GXW78_13685</name>
</gene>
<evidence type="ECO:0000256" key="6">
    <source>
        <dbReference type="ARBA" id="ARBA00022630"/>
    </source>
</evidence>
<feature type="domain" description="PAS" evidence="16">
    <location>
        <begin position="289"/>
        <end position="359"/>
    </location>
</feature>
<dbReference type="SMART" id="SM00911">
    <property type="entry name" value="HWE_HK"/>
    <property type="match status" value="1"/>
</dbReference>
<feature type="domain" description="PAC" evidence="17">
    <location>
        <begin position="362"/>
        <end position="414"/>
    </location>
</feature>
<dbReference type="PANTHER" id="PTHR41523:SF8">
    <property type="entry name" value="ETHYLENE RESPONSE SENSOR PROTEIN"/>
    <property type="match status" value="1"/>
</dbReference>
<evidence type="ECO:0000256" key="13">
    <source>
        <dbReference type="ARBA" id="ARBA00022991"/>
    </source>
</evidence>
<proteinExistence type="predicted"/>
<keyword evidence="8" id="KW-0808">Transferase</keyword>
<dbReference type="EC" id="2.7.13.3" evidence="2"/>
<dbReference type="EMBL" id="JAAEDI010000013">
    <property type="protein sequence ID" value="MBR0650723.1"/>
    <property type="molecule type" value="Genomic_DNA"/>
</dbReference>
<evidence type="ECO:0000256" key="12">
    <source>
        <dbReference type="ARBA" id="ARBA00022840"/>
    </source>
</evidence>
<reference evidence="19" key="1">
    <citation type="journal article" date="2021" name="Syst. Appl. Microbiol.">
        <title>Roseomonas hellenica sp. nov., isolated from roots of wild-growing Alkanna tinctoria.</title>
        <authorList>
            <person name="Rat A."/>
            <person name="Naranjo H.D."/>
            <person name="Lebbe L."/>
            <person name="Cnockaert M."/>
            <person name="Krigas N."/>
            <person name="Grigoriadou K."/>
            <person name="Maloupa E."/>
            <person name="Willems A."/>
        </authorList>
    </citation>
    <scope>NUCLEOTIDE SEQUENCE [LARGE SCALE GENOMIC DNA]</scope>
    <source>
        <strain evidence="19">LMG 31159</strain>
    </source>
</reference>
<keyword evidence="4" id="KW-0597">Phosphoprotein</keyword>
<dbReference type="InterPro" id="IPR000014">
    <property type="entry name" value="PAS"/>
</dbReference>
<dbReference type="SMART" id="SM00091">
    <property type="entry name" value="PAS"/>
    <property type="match status" value="1"/>
</dbReference>
<comment type="catalytic activity">
    <reaction evidence="1">
        <text>ATP + protein L-histidine = ADP + protein N-phospho-L-histidine.</text>
        <dbReference type="EC" id="2.7.13.3"/>
    </reaction>
</comment>
<dbReference type="Pfam" id="PF00989">
    <property type="entry name" value="PAS"/>
    <property type="match status" value="1"/>
</dbReference>
<protein>
    <recommendedName>
        <fullName evidence="2">histidine kinase</fullName>
        <ecNumber evidence="2">2.7.13.3</ecNumber>
    </recommendedName>
</protein>
<evidence type="ECO:0000256" key="3">
    <source>
        <dbReference type="ARBA" id="ARBA00022543"/>
    </source>
</evidence>
<evidence type="ECO:0000256" key="1">
    <source>
        <dbReference type="ARBA" id="ARBA00000085"/>
    </source>
</evidence>
<sequence length="598" mass="65694">MDQQPVAPLQAWPPGDSQMARLVRAHDWAATPLGAIETWPMELRSSAAFVLENRFPAALVWGPGLVTIYNDAFRPILGEKPEALGRSFADIWREAWDEIAPMVEGAFDGRSTFIEDFPLLIDRSGRPEQAYFTFSYSPVRTGDGLVAGMIDTVVETTAHVQRAAAIKRSEEQFRAFVTASSDVVYRMSPDWSEMRRLDGQGAVSDAQPANAAWMADYIPAEDVPEVRAAIARAIETGTMFELEHRVRNSDGTLAWTISRAVPIKDADGNVVEWLGAASDVSERRHAEDRARLLAAVVQSSDDAIITKDLDGVITSWNAGAERLFGYAAEEIVGRPVTVLMPPGREVEEPLILERIRRGEPIEHHETMRMRKDGTAFDVSLTISPVRDHAGTIIGASKIARDITERKRAEKLVEMLAMEAEHRTKNVFATVMATVRLTEADTVEDLRSLLEGRVRALSDVHGLFVKSRWSGADVGAIVRQELLPYRQQRGGRVVLEGPPLMAETASAQALAIIIHELVTNASKYGALSDAAGRVHVEWAEIEGDRLELRWVEAGGPSVTPPTKSGFGTSIMEQMTAARDGTIEFAWDRGGLACTVVLPK</sequence>
<evidence type="ECO:0000256" key="4">
    <source>
        <dbReference type="ARBA" id="ARBA00022553"/>
    </source>
</evidence>
<evidence type="ECO:0000256" key="14">
    <source>
        <dbReference type="ARBA" id="ARBA00023026"/>
    </source>
</evidence>
<dbReference type="InterPro" id="IPR011102">
    <property type="entry name" value="Sig_transdc_His_kinase_HWE"/>
</dbReference>
<dbReference type="SMART" id="SM00086">
    <property type="entry name" value="PAC"/>
    <property type="match status" value="2"/>
</dbReference>
<accession>A0ABS5EI95</accession>
<keyword evidence="5" id="KW-0716">Sensory transduction</keyword>
<dbReference type="PANTHER" id="PTHR41523">
    <property type="entry name" value="TWO-COMPONENT SYSTEM SENSOR PROTEIN"/>
    <property type="match status" value="1"/>
</dbReference>
<evidence type="ECO:0000256" key="8">
    <source>
        <dbReference type="ARBA" id="ARBA00022679"/>
    </source>
</evidence>
<dbReference type="RefSeq" id="WP_211869382.1">
    <property type="nucleotide sequence ID" value="NZ_JAAEDI010000013.1"/>
</dbReference>
<keyword evidence="7" id="KW-0288">FMN</keyword>
<keyword evidence="11" id="KW-0418">Kinase</keyword>
<dbReference type="Pfam" id="PF07536">
    <property type="entry name" value="HWE_HK"/>
    <property type="match status" value="1"/>
</dbReference>
<dbReference type="SUPFAM" id="SSF55874">
    <property type="entry name" value="ATPase domain of HSP90 chaperone/DNA topoisomerase II/histidine kinase"/>
    <property type="match status" value="1"/>
</dbReference>
<evidence type="ECO:0000256" key="11">
    <source>
        <dbReference type="ARBA" id="ARBA00022777"/>
    </source>
</evidence>
<dbReference type="InterPro" id="IPR000700">
    <property type="entry name" value="PAS-assoc_C"/>
</dbReference>
<dbReference type="PROSITE" id="PS50113">
    <property type="entry name" value="PAC"/>
    <property type="match status" value="2"/>
</dbReference>